<organism evidence="1 2">
    <name type="scientific">Clostridium haemolyticum NCTC 9693</name>
    <dbReference type="NCBI Taxonomy" id="1443114"/>
    <lineage>
        <taxon>Bacteria</taxon>
        <taxon>Bacillati</taxon>
        <taxon>Bacillota</taxon>
        <taxon>Clostridia</taxon>
        <taxon>Eubacteriales</taxon>
        <taxon>Clostridiaceae</taxon>
        <taxon>Clostridium</taxon>
    </lineage>
</organism>
<dbReference type="RefSeq" id="WP_039230720.1">
    <property type="nucleotide sequence ID" value="NZ_CM003349.1"/>
</dbReference>
<keyword evidence="1" id="KW-0614">Plasmid</keyword>
<accession>A0ABR4TB23</accession>
<evidence type="ECO:0000313" key="1">
    <source>
        <dbReference type="EMBL" id="KEI14130.1"/>
    </source>
</evidence>
<proteinExistence type="predicted"/>
<reference evidence="2" key="1">
    <citation type="journal article" date="2014" name="PLoS ONE">
        <title>Plasmidome interchange between Clostridium botulinum, Clostridium novyi and Clostridium haemolyticum converts strains of independent lineages into distinctly different pathogens.</title>
        <authorList>
            <person name="Skarin H."/>
            <person name="Segerman B."/>
        </authorList>
    </citation>
    <scope>NUCLEOTIDE SEQUENCE [LARGE SCALE GENOMIC DNA]</scope>
    <source>
        <strain evidence="2">NCTC 9693</strain>
    </source>
</reference>
<gene>
    <name evidence="1" type="ORF">Z960_p0137</name>
</gene>
<keyword evidence="2" id="KW-1185">Reference proteome</keyword>
<dbReference type="EMBL" id="JENX01000125">
    <property type="protein sequence ID" value="KEI14130.1"/>
    <property type="molecule type" value="Genomic_DNA"/>
</dbReference>
<sequence length="300" mass="35306">MFVNLQPFTHNFFGVNTVTGNLNQIIIKDCIMDEIKMDEEILNYINTKEEWSYNTVLLGKFHNNLDAGNLDNGGIRIEKLKLKKRNIENMQWMDVKIFKFDPKIREYNYKDRLVEALETYEYAIQPMTNRVLGKERSKQIDCDFDGVWIVGKDTQYQLKYNMQLGDFETVKKINLYEPLGSRYPIVVENGNINYKKTTLKALLVADTTVECNYDEQIDRRAEKKLRQKIERFFNSGQPFIFKDSSGNYMFAKNTIPIKLIPNNDLSQQLYEITLDVCEIGDVYNSDLLKKYGFIDMEDYL</sequence>
<dbReference type="Proteomes" id="UP000027937">
    <property type="component" value="Plasmid p1Ch9693"/>
</dbReference>
<evidence type="ECO:0008006" key="3">
    <source>
        <dbReference type="Google" id="ProtNLM"/>
    </source>
</evidence>
<comment type="caution">
    <text evidence="1">The sequence shown here is derived from an EMBL/GenBank/DDBJ whole genome shotgun (WGS) entry which is preliminary data.</text>
</comment>
<protein>
    <recommendedName>
        <fullName evidence="3">Phage tail protein</fullName>
    </recommendedName>
</protein>
<geneLocation type="plasmid" evidence="1 2">
    <name>p1Ch9693</name>
</geneLocation>
<evidence type="ECO:0000313" key="2">
    <source>
        <dbReference type="Proteomes" id="UP000027937"/>
    </source>
</evidence>
<name>A0ABR4TB23_CLOHA</name>